<evidence type="ECO:0000313" key="1">
    <source>
        <dbReference type="EMBL" id="MRW85412.1"/>
    </source>
</evidence>
<comment type="caution">
    <text evidence="1">The sequence shown here is derived from an EMBL/GenBank/DDBJ whole genome shotgun (WGS) entry which is preliminary data.</text>
</comment>
<proteinExistence type="predicted"/>
<reference evidence="1 2" key="1">
    <citation type="submission" date="2019-11" db="EMBL/GenBank/DDBJ databases">
        <title>Novel species isolated from a subtropical stream in China.</title>
        <authorList>
            <person name="Lu H."/>
        </authorList>
    </citation>
    <scope>NUCLEOTIDE SEQUENCE [LARGE SCALE GENOMIC DNA]</scope>
    <source>
        <strain evidence="1 2">FT26W</strain>
    </source>
</reference>
<organism evidence="1 2">
    <name type="scientific">Duganella aquatilis</name>
    <dbReference type="NCBI Taxonomy" id="2666082"/>
    <lineage>
        <taxon>Bacteria</taxon>
        <taxon>Pseudomonadati</taxon>
        <taxon>Pseudomonadota</taxon>
        <taxon>Betaproteobacteria</taxon>
        <taxon>Burkholderiales</taxon>
        <taxon>Oxalobacteraceae</taxon>
        <taxon>Telluria group</taxon>
        <taxon>Duganella</taxon>
    </lineage>
</organism>
<accession>A0A844D9I4</accession>
<dbReference type="AlphaFoldDB" id="A0A844D9I4"/>
<gene>
    <name evidence="1" type="ORF">GJ698_15105</name>
</gene>
<dbReference type="EMBL" id="WKJL01000010">
    <property type="protein sequence ID" value="MRW85412.1"/>
    <property type="molecule type" value="Genomic_DNA"/>
</dbReference>
<dbReference type="Proteomes" id="UP000439986">
    <property type="component" value="Unassembled WGS sequence"/>
</dbReference>
<keyword evidence="2" id="KW-1185">Reference proteome</keyword>
<evidence type="ECO:0000313" key="2">
    <source>
        <dbReference type="Proteomes" id="UP000439986"/>
    </source>
</evidence>
<sequence length="142" mass="15741">MTDIRKHAVEPTTTLHLRNAADELLYADDAEGNPDKSRPMRAVLYGPGSKPFKKAQAAASNRMMERLKKKGKDNVSAEEKAQEDAEFLVSCTKSLENVEFDQLTGDALSKAVYTTPEIGFIPEQINKHISDWANFTKASPTN</sequence>
<name>A0A844D9I4_9BURK</name>
<dbReference type="RefSeq" id="WP_154358471.1">
    <property type="nucleotide sequence ID" value="NZ_WKJL01000010.1"/>
</dbReference>
<protein>
    <submittedName>
        <fullName evidence="1">Uncharacterized protein</fullName>
    </submittedName>
</protein>